<proteinExistence type="predicted"/>
<accession>S9VB80</accession>
<dbReference type="Proteomes" id="UP000015354">
    <property type="component" value="Unassembled WGS sequence"/>
</dbReference>
<gene>
    <name evidence="1" type="ORF">STCU_09049</name>
</gene>
<keyword evidence="2" id="KW-1185">Reference proteome</keyword>
<evidence type="ECO:0000313" key="1">
    <source>
        <dbReference type="EMBL" id="EPY20325.1"/>
    </source>
</evidence>
<name>S9VB80_9TRYP</name>
<sequence length="1316" mass="142689">MDFPIDTLVMTKDEPNVACDTESEELFYSELLDLIQSTNDAALLQSNESVVPDTPSGSPPTNSVKAPVIKPHFLVGGSLFAPRHVHQPNAGRDTVDFDANTRLFGAARYTNPLRRPHTLVGVLRRGSLFCPFTKQFFSLSSPHWQHLKLAGFAVDASMQNGRRVQLLYPRILYRLACQLQHTTPSFTQAGSRCLAVDSDRPLSNRGAAAPAAVYAQRGWSPALAHTLGALLERAPIGTFKAFHRSTVNLIQHESGVMFSRRIPFPEEPLLPPHTGASAPVAGSTSFCWRAHRPSFWRNETPLPLVELGHAFLRSAGQARRCVLQEDPKFLYDTSLSSRDVRVEREGPEDEREATLTSLLSPVASFLESPLIRLPGMPWHTRAAFFRIPFCGGGRTCSVVPASPMLSVCACLLRHFLSGAAQGVPLTGGYGDSSLFFCQVEHSVDYNSVLDLEACAISSEDAIERVEKSGSASLTPRVPMLSLGLEGDAGRSGAGAAAGASPAGRPRVVVVGNAHMLSRRALSRLLDQWTRNGAADGALRAAAAAPDTAGARAQWQLLMSMEPFTTCVRTHYAVPFGSVRILFVGLHFTPTAAGTQDSGGARGGPRAPLRLSVDAAPRESIFHLVEPLSAALLHASAVTPRMSHMQRVRLLQDLVRCAQTALGGQMELTAKFSQTLPSGRVLVSQRAHSLSTERGSLLLYEGCEALLSAAEQPTSSQHLESVLATYPFLSQLKCQHNLLSAYDVQLRSGDVAYAGAMPAASLDRLPSAQVALVLTSSRAETANRIANSLETLTRVARAAALSQVTQRASTRVDVPSVFRQTYTSFIEPPLLLGRWSPTFFFCAPLVADVIPLARHVLVELRRCCHCTHDGTLLSLRLLTVDVFHVDYILFSKAKRCRLFGLRVLYERRAPEGGLVRPTCETPGGRHACSAVAVYDDPHVKLSASIQALLKDCASSALFFPMWTYTVTSPSPTLEREGAVGAQQRNGDAPSGYTFGCVNEGCAPTVPNLVERRLFSLAATQHPALSLAVGCHVLLTSPIQHEDLAATEPPRVAVPAGSILRVTGFVSAAVLHDDARVPEPYRWHVAHLPATARAVASVFLEQQSEAGQLLPLVEWVHPPAEAGAACGPPAARAGPAAARRHYVLLPQPCHVGGYASLHYYTLPLLHLPVLLLEGGAAHDARRIVRRRENVSALPPCRPGPLSFCYSALELLHPYHSGPRSIAALLFRAKERLEVLHYLLEELAKGEERDVLRFTEDIPFAPHAESTYLQGADRTTEGELQARTPTPLLQVEQHERTSKCAFSCESMTELSLFPRYSSA</sequence>
<reference evidence="1 2" key="1">
    <citation type="journal article" date="2013" name="PLoS ONE">
        <title>Predicting the Proteins of Angomonas deanei, Strigomonas culicis and Their Respective Endosymbionts Reveals New Aspects of the Trypanosomatidae Family.</title>
        <authorList>
            <person name="Motta M.C."/>
            <person name="Martins A.C."/>
            <person name="de Souza S.S."/>
            <person name="Catta-Preta C.M."/>
            <person name="Silva R."/>
            <person name="Klein C.C."/>
            <person name="de Almeida L.G."/>
            <person name="de Lima Cunha O."/>
            <person name="Ciapina L.P."/>
            <person name="Brocchi M."/>
            <person name="Colabardini A.C."/>
            <person name="de Araujo Lima B."/>
            <person name="Machado C.R."/>
            <person name="de Almeida Soares C.M."/>
            <person name="Probst C.M."/>
            <person name="de Menezes C.B."/>
            <person name="Thompson C.E."/>
            <person name="Bartholomeu D.C."/>
            <person name="Gradia D.F."/>
            <person name="Pavoni D.P."/>
            <person name="Grisard E.C."/>
            <person name="Fantinatti-Garboggini F."/>
            <person name="Marchini F.K."/>
            <person name="Rodrigues-Luiz G.F."/>
            <person name="Wagner G."/>
            <person name="Goldman G.H."/>
            <person name="Fietto J.L."/>
            <person name="Elias M.C."/>
            <person name="Goldman M.H."/>
            <person name="Sagot M.F."/>
            <person name="Pereira M."/>
            <person name="Stoco P.H."/>
            <person name="de Mendonca-Neto R.P."/>
            <person name="Teixeira S.M."/>
            <person name="Maciel T.E."/>
            <person name="de Oliveira Mendes T.A."/>
            <person name="Urmenyi T.P."/>
            <person name="de Souza W."/>
            <person name="Schenkman S."/>
            <person name="de Vasconcelos A.T."/>
        </authorList>
    </citation>
    <scope>NUCLEOTIDE SEQUENCE [LARGE SCALE GENOMIC DNA]</scope>
</reference>
<evidence type="ECO:0000313" key="2">
    <source>
        <dbReference type="Proteomes" id="UP000015354"/>
    </source>
</evidence>
<protein>
    <submittedName>
        <fullName evidence="1">Uncharacterized protein</fullName>
    </submittedName>
</protein>
<dbReference type="OrthoDB" id="240834at2759"/>
<comment type="caution">
    <text evidence="1">The sequence shown here is derived from an EMBL/GenBank/DDBJ whole genome shotgun (WGS) entry which is preliminary data.</text>
</comment>
<dbReference type="EMBL" id="ATMH01009049">
    <property type="protein sequence ID" value="EPY20325.1"/>
    <property type="molecule type" value="Genomic_DNA"/>
</dbReference>
<organism evidence="1 2">
    <name type="scientific">Strigomonas culicis</name>
    <dbReference type="NCBI Taxonomy" id="28005"/>
    <lineage>
        <taxon>Eukaryota</taxon>
        <taxon>Discoba</taxon>
        <taxon>Euglenozoa</taxon>
        <taxon>Kinetoplastea</taxon>
        <taxon>Metakinetoplastina</taxon>
        <taxon>Trypanosomatida</taxon>
        <taxon>Trypanosomatidae</taxon>
        <taxon>Strigomonadinae</taxon>
        <taxon>Strigomonas</taxon>
    </lineage>
</organism>